<accession>A0A4Y2RWJ7</accession>
<reference evidence="1 2" key="1">
    <citation type="journal article" date="2019" name="Sci. Rep.">
        <title>Orb-weaving spider Araneus ventricosus genome elucidates the spidroin gene catalogue.</title>
        <authorList>
            <person name="Kono N."/>
            <person name="Nakamura H."/>
            <person name="Ohtoshi R."/>
            <person name="Moran D.A.P."/>
            <person name="Shinohara A."/>
            <person name="Yoshida Y."/>
            <person name="Fujiwara M."/>
            <person name="Mori M."/>
            <person name="Tomita M."/>
            <person name="Arakawa K."/>
        </authorList>
    </citation>
    <scope>NUCLEOTIDE SEQUENCE [LARGE SCALE GENOMIC DNA]</scope>
</reference>
<comment type="caution">
    <text evidence="1">The sequence shown here is derived from an EMBL/GenBank/DDBJ whole genome shotgun (WGS) entry which is preliminary data.</text>
</comment>
<protein>
    <submittedName>
        <fullName evidence="1">Uncharacterized protein</fullName>
    </submittedName>
</protein>
<name>A0A4Y2RWJ7_ARAVE</name>
<evidence type="ECO:0000313" key="1">
    <source>
        <dbReference type="EMBL" id="GBN79609.1"/>
    </source>
</evidence>
<dbReference type="AlphaFoldDB" id="A0A4Y2RWJ7"/>
<organism evidence="1 2">
    <name type="scientific">Araneus ventricosus</name>
    <name type="common">Orbweaver spider</name>
    <name type="synonym">Epeira ventricosa</name>
    <dbReference type="NCBI Taxonomy" id="182803"/>
    <lineage>
        <taxon>Eukaryota</taxon>
        <taxon>Metazoa</taxon>
        <taxon>Ecdysozoa</taxon>
        <taxon>Arthropoda</taxon>
        <taxon>Chelicerata</taxon>
        <taxon>Arachnida</taxon>
        <taxon>Araneae</taxon>
        <taxon>Araneomorphae</taxon>
        <taxon>Entelegynae</taxon>
        <taxon>Araneoidea</taxon>
        <taxon>Araneidae</taxon>
        <taxon>Araneus</taxon>
    </lineage>
</organism>
<gene>
    <name evidence="1" type="ORF">AVEN_86686_1</name>
</gene>
<proteinExistence type="predicted"/>
<dbReference type="EMBL" id="BGPR01018606">
    <property type="protein sequence ID" value="GBN79609.1"/>
    <property type="molecule type" value="Genomic_DNA"/>
</dbReference>
<keyword evidence="2" id="KW-1185">Reference proteome</keyword>
<sequence>MTPEPALPSPNFRIAPEGGCLAIKYDLTCNRPNTRRIVIESGTLQLRSRDLTIRPRRPTCISKIVQYCKIYAIFYNTAQYRVIYYGKIFYNIPKHVVLPL</sequence>
<evidence type="ECO:0000313" key="2">
    <source>
        <dbReference type="Proteomes" id="UP000499080"/>
    </source>
</evidence>
<dbReference type="Proteomes" id="UP000499080">
    <property type="component" value="Unassembled WGS sequence"/>
</dbReference>